<dbReference type="Proteomes" id="UP001596044">
    <property type="component" value="Unassembled WGS sequence"/>
</dbReference>
<dbReference type="RefSeq" id="WP_270881146.1">
    <property type="nucleotide sequence ID" value="NZ_JAQFVF010000045.1"/>
</dbReference>
<dbReference type="InterPro" id="IPR052701">
    <property type="entry name" value="GAG_Ulvan_Degrading_Sulfatases"/>
</dbReference>
<proteinExistence type="predicted"/>
<evidence type="ECO:0000313" key="3">
    <source>
        <dbReference type="Proteomes" id="UP001596044"/>
    </source>
</evidence>
<dbReference type="Gene3D" id="3.40.720.10">
    <property type="entry name" value="Alkaline Phosphatase, subunit A"/>
    <property type="match status" value="1"/>
</dbReference>
<dbReference type="PANTHER" id="PTHR43751:SF3">
    <property type="entry name" value="SULFATASE N-TERMINAL DOMAIN-CONTAINING PROTEIN"/>
    <property type="match status" value="1"/>
</dbReference>
<organism evidence="2 3">
    <name type="scientific">Paenibacillus aestuarii</name>
    <dbReference type="NCBI Taxonomy" id="516965"/>
    <lineage>
        <taxon>Bacteria</taxon>
        <taxon>Bacillati</taxon>
        <taxon>Bacillota</taxon>
        <taxon>Bacilli</taxon>
        <taxon>Bacillales</taxon>
        <taxon>Paenibacillaceae</taxon>
        <taxon>Paenibacillus</taxon>
    </lineage>
</organism>
<dbReference type="EMBL" id="JBHSMJ010000039">
    <property type="protein sequence ID" value="MFC5451593.1"/>
    <property type="molecule type" value="Genomic_DNA"/>
</dbReference>
<accession>A0ABW0KDT9</accession>
<keyword evidence="3" id="KW-1185">Reference proteome</keyword>
<dbReference type="SUPFAM" id="SSF53649">
    <property type="entry name" value="Alkaline phosphatase-like"/>
    <property type="match status" value="1"/>
</dbReference>
<dbReference type="Pfam" id="PF00884">
    <property type="entry name" value="Sulfatase"/>
    <property type="match status" value="1"/>
</dbReference>
<evidence type="ECO:0000313" key="2">
    <source>
        <dbReference type="EMBL" id="MFC5451593.1"/>
    </source>
</evidence>
<gene>
    <name evidence="2" type="ORF">ACFPOG_25665</name>
</gene>
<dbReference type="CDD" id="cd16148">
    <property type="entry name" value="sulfatase_like"/>
    <property type="match status" value="1"/>
</dbReference>
<reference evidence="3" key="1">
    <citation type="journal article" date="2019" name="Int. J. Syst. Evol. Microbiol.">
        <title>The Global Catalogue of Microorganisms (GCM) 10K type strain sequencing project: providing services to taxonomists for standard genome sequencing and annotation.</title>
        <authorList>
            <consortium name="The Broad Institute Genomics Platform"/>
            <consortium name="The Broad Institute Genome Sequencing Center for Infectious Disease"/>
            <person name="Wu L."/>
            <person name="Ma J."/>
        </authorList>
    </citation>
    <scope>NUCLEOTIDE SEQUENCE [LARGE SCALE GENOMIC DNA]</scope>
    <source>
        <strain evidence="3">KACC 11904</strain>
    </source>
</reference>
<dbReference type="InterPro" id="IPR000917">
    <property type="entry name" value="Sulfatase_N"/>
</dbReference>
<feature type="domain" description="Sulfatase N-terminal" evidence="1">
    <location>
        <begin position="4"/>
        <end position="332"/>
    </location>
</feature>
<evidence type="ECO:0000259" key="1">
    <source>
        <dbReference type="Pfam" id="PF00884"/>
    </source>
</evidence>
<name>A0ABW0KDT9_9BACL</name>
<sequence length="486" mass="55463">MRILLLDLDSTSPDHLGCYGYHRNTSPNIDQIAAEGVRFERYYTTDAPCAPSRAALMSGRFGIHNGIVGHGGTAADMRREGKTRLFKDTLAKESLPAFLRSAGLKTVLFSPFGERHSQWTFYAGFSEIHNSGKSGMESAEEVTPGVLKWIENNAKDDNWFMYINYWDPHTPYRAPEEFGNPFSEEPLPEWLTEEVLERHKQKVGPHSVHEINMFNNRTSPNYPRYPGEILDMDGLRKMIDGYDTGIRYLDTHIGKLLDALNKQGVMDDLVVIITADHGENQGHLGIYGEHGTADQGTCRIPMIIRWPGITGSRVDNGLHYHLDLLPTLAEMLEKPVAPSWDGRSYASSLQNGNDCGHDYLVISQCAHVCQRSVRFGDWLYIRTYHDGYHLFPQEMLYHLKNDPYEQEDVALQNPNVCRDAVYLLNQWHDEMMMTMPYDTDPLWTVMKEGGPFHAKGHLKDYIVHLENTGRGDAIPELKRRHPREFV</sequence>
<protein>
    <submittedName>
        <fullName evidence="2">Sulfatase</fullName>
    </submittedName>
</protein>
<comment type="caution">
    <text evidence="2">The sequence shown here is derived from an EMBL/GenBank/DDBJ whole genome shotgun (WGS) entry which is preliminary data.</text>
</comment>
<dbReference type="PANTHER" id="PTHR43751">
    <property type="entry name" value="SULFATASE"/>
    <property type="match status" value="1"/>
</dbReference>
<dbReference type="InterPro" id="IPR017850">
    <property type="entry name" value="Alkaline_phosphatase_core_sf"/>
</dbReference>